<evidence type="ECO:0000313" key="1">
    <source>
        <dbReference type="EMBL" id="CAJ0605063.1"/>
    </source>
</evidence>
<dbReference type="AlphaFoldDB" id="A0AA36H7P6"/>
<dbReference type="EMBL" id="CATQJL010000316">
    <property type="protein sequence ID" value="CAJ0605063.1"/>
    <property type="molecule type" value="Genomic_DNA"/>
</dbReference>
<gene>
    <name evidence="1" type="ORF">CYNAS_LOCUS17046</name>
</gene>
<comment type="caution">
    <text evidence="1">The sequence shown here is derived from an EMBL/GenBank/DDBJ whole genome shotgun (WGS) entry which is preliminary data.</text>
</comment>
<sequence length="58" mass="6565">MLNLLLLPLAVGAEVLNDLMKCRYSCTAECLNWEKQIKSKGMVLTWIIISHGHEVSSY</sequence>
<keyword evidence="2" id="KW-1185">Reference proteome</keyword>
<name>A0AA36H7P6_CYLNA</name>
<accession>A0AA36H7P6</accession>
<reference evidence="1" key="1">
    <citation type="submission" date="2023-07" db="EMBL/GenBank/DDBJ databases">
        <authorList>
            <consortium name="CYATHOMIX"/>
        </authorList>
    </citation>
    <scope>NUCLEOTIDE SEQUENCE</scope>
    <source>
        <strain evidence="1">N/A</strain>
    </source>
</reference>
<evidence type="ECO:0000313" key="2">
    <source>
        <dbReference type="Proteomes" id="UP001176961"/>
    </source>
</evidence>
<protein>
    <submittedName>
        <fullName evidence="1">Uncharacterized protein</fullName>
    </submittedName>
</protein>
<organism evidence="1 2">
    <name type="scientific">Cylicocyclus nassatus</name>
    <name type="common">Nematode worm</name>
    <dbReference type="NCBI Taxonomy" id="53992"/>
    <lineage>
        <taxon>Eukaryota</taxon>
        <taxon>Metazoa</taxon>
        <taxon>Ecdysozoa</taxon>
        <taxon>Nematoda</taxon>
        <taxon>Chromadorea</taxon>
        <taxon>Rhabditida</taxon>
        <taxon>Rhabditina</taxon>
        <taxon>Rhabditomorpha</taxon>
        <taxon>Strongyloidea</taxon>
        <taxon>Strongylidae</taxon>
        <taxon>Cylicocyclus</taxon>
    </lineage>
</organism>
<proteinExistence type="predicted"/>
<dbReference type="Proteomes" id="UP001176961">
    <property type="component" value="Unassembled WGS sequence"/>
</dbReference>